<proteinExistence type="predicted"/>
<evidence type="ECO:0000313" key="2">
    <source>
        <dbReference type="EMBL" id="CAF9934294.1"/>
    </source>
</evidence>
<dbReference type="Proteomes" id="UP000664203">
    <property type="component" value="Unassembled WGS sequence"/>
</dbReference>
<protein>
    <submittedName>
        <fullName evidence="2">Uncharacterized protein</fullName>
    </submittedName>
</protein>
<name>A0A8H3G0E5_9LECA</name>
<reference evidence="2" key="1">
    <citation type="submission" date="2021-03" db="EMBL/GenBank/DDBJ databases">
        <authorList>
            <person name="Tagirdzhanova G."/>
        </authorList>
    </citation>
    <scope>NUCLEOTIDE SEQUENCE</scope>
</reference>
<dbReference type="AlphaFoldDB" id="A0A8H3G0E5"/>
<keyword evidence="3" id="KW-1185">Reference proteome</keyword>
<feature type="region of interest" description="Disordered" evidence="1">
    <location>
        <begin position="227"/>
        <end position="275"/>
    </location>
</feature>
<dbReference type="EMBL" id="CAJPDR010000374">
    <property type="protein sequence ID" value="CAF9934294.1"/>
    <property type="molecule type" value="Genomic_DNA"/>
</dbReference>
<evidence type="ECO:0000256" key="1">
    <source>
        <dbReference type="SAM" id="MobiDB-lite"/>
    </source>
</evidence>
<feature type="compositionally biased region" description="Low complexity" evidence="1">
    <location>
        <begin position="243"/>
        <end position="258"/>
    </location>
</feature>
<accession>A0A8H3G0E5</accession>
<gene>
    <name evidence="2" type="ORF">ALECFALPRED_005911</name>
</gene>
<feature type="region of interest" description="Disordered" evidence="1">
    <location>
        <begin position="317"/>
        <end position="344"/>
    </location>
</feature>
<sequence>MTRLPNPFTQQINTIYAPASRLYLLLVNQLIFQEPEAIFYSRNNLFIASGANLHRFTESAPSRFVYLKELTLGFSSREISKAFNALAKDCPHLTKLNIDFSGIANGTAKDRCLKGVIGMKALLSPQGIKVLKLIGNDHTAASQPVDLVDVDSIGPLLRHELMKPRVSDLEALPRPKRACKVKTNKTAVSYQANLAQRAPTLSQVIRAARSWQAVATSVTHTLIPTAADNLGPAHRSQNTPAYPLQQPASQPTQQTSLTRPASFHRSARLSQSPGNYTNYQFTHPVFSYSSQKSQYQPRPKPQFRPLLQPAAMLPSASTLARAPPPNSTASDLPSADVARPATEPDPVSMIISQEWNNHISVPYDSM</sequence>
<organism evidence="2 3">
    <name type="scientific">Alectoria fallacina</name>
    <dbReference type="NCBI Taxonomy" id="1903189"/>
    <lineage>
        <taxon>Eukaryota</taxon>
        <taxon>Fungi</taxon>
        <taxon>Dikarya</taxon>
        <taxon>Ascomycota</taxon>
        <taxon>Pezizomycotina</taxon>
        <taxon>Lecanoromycetes</taxon>
        <taxon>OSLEUM clade</taxon>
        <taxon>Lecanoromycetidae</taxon>
        <taxon>Lecanorales</taxon>
        <taxon>Lecanorineae</taxon>
        <taxon>Parmeliaceae</taxon>
        <taxon>Alectoria</taxon>
    </lineage>
</organism>
<comment type="caution">
    <text evidence="2">The sequence shown here is derived from an EMBL/GenBank/DDBJ whole genome shotgun (WGS) entry which is preliminary data.</text>
</comment>
<evidence type="ECO:0000313" key="3">
    <source>
        <dbReference type="Proteomes" id="UP000664203"/>
    </source>
</evidence>